<dbReference type="InterPro" id="IPR003439">
    <property type="entry name" value="ABC_transporter-like_ATP-bd"/>
</dbReference>
<feature type="region of interest" description="Disordered" evidence="5">
    <location>
        <begin position="248"/>
        <end position="277"/>
    </location>
</feature>
<dbReference type="PROSITE" id="PS00211">
    <property type="entry name" value="ABC_TRANSPORTER_1"/>
    <property type="match status" value="1"/>
</dbReference>
<feature type="domain" description="ABC transporter" evidence="6">
    <location>
        <begin position="6"/>
        <end position="247"/>
    </location>
</feature>
<dbReference type="Proteomes" id="UP001458415">
    <property type="component" value="Unassembled WGS sequence"/>
</dbReference>
<dbReference type="SUPFAM" id="SSF52540">
    <property type="entry name" value="P-loop containing nucleoside triphosphate hydrolases"/>
    <property type="match status" value="1"/>
</dbReference>
<evidence type="ECO:0000259" key="6">
    <source>
        <dbReference type="PROSITE" id="PS50893"/>
    </source>
</evidence>
<accession>A0ABV1WAU8</accession>
<keyword evidence="8" id="KW-1185">Reference proteome</keyword>
<proteinExistence type="inferred from homology"/>
<dbReference type="InterPro" id="IPR050319">
    <property type="entry name" value="ABC_transp_ATP-bind"/>
</dbReference>
<protein>
    <submittedName>
        <fullName evidence="7">ATP-binding cassette domain-containing protein</fullName>
    </submittedName>
</protein>
<feature type="compositionally biased region" description="Pro residues" evidence="5">
    <location>
        <begin position="265"/>
        <end position="277"/>
    </location>
</feature>
<organism evidence="7 8">
    <name type="scientific">Streptomyces carpinensis</name>
    <dbReference type="NCBI Taxonomy" id="66369"/>
    <lineage>
        <taxon>Bacteria</taxon>
        <taxon>Bacillati</taxon>
        <taxon>Actinomycetota</taxon>
        <taxon>Actinomycetes</taxon>
        <taxon>Kitasatosporales</taxon>
        <taxon>Streptomycetaceae</taxon>
        <taxon>Streptomyces</taxon>
    </lineage>
</organism>
<evidence type="ECO:0000313" key="7">
    <source>
        <dbReference type="EMBL" id="MER6981287.1"/>
    </source>
</evidence>
<keyword evidence="4 7" id="KW-0067">ATP-binding</keyword>
<dbReference type="PANTHER" id="PTHR43776:SF7">
    <property type="entry name" value="D,D-DIPEPTIDE TRANSPORT ATP-BINDING PROTEIN DDPF-RELATED"/>
    <property type="match status" value="1"/>
</dbReference>
<evidence type="ECO:0000256" key="4">
    <source>
        <dbReference type="ARBA" id="ARBA00022840"/>
    </source>
</evidence>
<evidence type="ECO:0000256" key="3">
    <source>
        <dbReference type="ARBA" id="ARBA00022741"/>
    </source>
</evidence>
<comment type="similarity">
    <text evidence="1">Belongs to the ABC transporter superfamily.</text>
</comment>
<comment type="caution">
    <text evidence="7">The sequence shown here is derived from an EMBL/GenBank/DDBJ whole genome shotgun (WGS) entry which is preliminary data.</text>
</comment>
<dbReference type="InterPro" id="IPR027417">
    <property type="entry name" value="P-loop_NTPase"/>
</dbReference>
<evidence type="ECO:0000313" key="8">
    <source>
        <dbReference type="Proteomes" id="UP001458415"/>
    </source>
</evidence>
<dbReference type="PROSITE" id="PS50893">
    <property type="entry name" value="ABC_TRANSPORTER_2"/>
    <property type="match status" value="1"/>
</dbReference>
<dbReference type="InterPro" id="IPR017871">
    <property type="entry name" value="ABC_transporter-like_CS"/>
</dbReference>
<dbReference type="EMBL" id="JBEPCU010000731">
    <property type="protein sequence ID" value="MER6981287.1"/>
    <property type="molecule type" value="Genomic_DNA"/>
</dbReference>
<dbReference type="CDD" id="cd03257">
    <property type="entry name" value="ABC_NikE_OppD_transporters"/>
    <property type="match status" value="1"/>
</dbReference>
<evidence type="ECO:0000256" key="5">
    <source>
        <dbReference type="SAM" id="MobiDB-lite"/>
    </source>
</evidence>
<sequence length="277" mass="30272">MTEILVRAEGLRKVYGKGSVAVDGLSFTVARGESLAVVGESGSGKTTVARMLLGLETPTAGTISVCGRPRKGRTTSAERRRRAREIQMVFQDPYSSLDPLQRIGDVIETSLALHFPLSARQRRSRALELLDAVGLTDRHATMLPRQLSGGQRQRVAIARAIAVEPQVLVLDEAVAALDVSVQAQILNLLADIRSRSRISYVFISHDLAVVNQISDTAIVMSAGRVVERGPTRQLLRAPQEQYTRALLEAVPRPGWKPRRRTDGSPPSPHPTSPRPRI</sequence>
<dbReference type="Pfam" id="PF00005">
    <property type="entry name" value="ABC_tran"/>
    <property type="match status" value="1"/>
</dbReference>
<evidence type="ECO:0000256" key="1">
    <source>
        <dbReference type="ARBA" id="ARBA00005417"/>
    </source>
</evidence>
<reference evidence="7 8" key="1">
    <citation type="submission" date="2024-06" db="EMBL/GenBank/DDBJ databases">
        <title>The Natural Products Discovery Center: Release of the First 8490 Sequenced Strains for Exploring Actinobacteria Biosynthetic Diversity.</title>
        <authorList>
            <person name="Kalkreuter E."/>
            <person name="Kautsar S.A."/>
            <person name="Yang D."/>
            <person name="Bader C.D."/>
            <person name="Teijaro C.N."/>
            <person name="Fluegel L."/>
            <person name="Davis C.M."/>
            <person name="Simpson J.R."/>
            <person name="Lauterbach L."/>
            <person name="Steele A.D."/>
            <person name="Gui C."/>
            <person name="Meng S."/>
            <person name="Li G."/>
            <person name="Viehrig K."/>
            <person name="Ye F."/>
            <person name="Su P."/>
            <person name="Kiefer A.F."/>
            <person name="Nichols A."/>
            <person name="Cepeda A.J."/>
            <person name="Yan W."/>
            <person name="Fan B."/>
            <person name="Jiang Y."/>
            <person name="Adhikari A."/>
            <person name="Zheng C.-J."/>
            <person name="Schuster L."/>
            <person name="Cowan T.M."/>
            <person name="Smanski M.J."/>
            <person name="Chevrette M.G."/>
            <person name="De Carvalho L.P.S."/>
            <person name="Shen B."/>
        </authorList>
    </citation>
    <scope>NUCLEOTIDE SEQUENCE [LARGE SCALE GENOMIC DNA]</scope>
    <source>
        <strain evidence="7 8">NPDC000634</strain>
    </source>
</reference>
<dbReference type="Pfam" id="PF08352">
    <property type="entry name" value="oligo_HPY"/>
    <property type="match status" value="1"/>
</dbReference>
<keyword evidence="2" id="KW-0813">Transport</keyword>
<gene>
    <name evidence="7" type="ORF">ABT317_31025</name>
</gene>
<name>A0ABV1WAU8_9ACTN</name>
<dbReference type="PANTHER" id="PTHR43776">
    <property type="entry name" value="TRANSPORT ATP-BINDING PROTEIN"/>
    <property type="match status" value="1"/>
</dbReference>
<keyword evidence="3" id="KW-0547">Nucleotide-binding</keyword>
<dbReference type="InterPro" id="IPR003593">
    <property type="entry name" value="AAA+_ATPase"/>
</dbReference>
<dbReference type="Gene3D" id="3.40.50.300">
    <property type="entry name" value="P-loop containing nucleotide triphosphate hydrolases"/>
    <property type="match status" value="1"/>
</dbReference>
<evidence type="ECO:0000256" key="2">
    <source>
        <dbReference type="ARBA" id="ARBA00022448"/>
    </source>
</evidence>
<dbReference type="GO" id="GO:0005524">
    <property type="term" value="F:ATP binding"/>
    <property type="evidence" value="ECO:0007669"/>
    <property type="project" value="UniProtKB-KW"/>
</dbReference>
<dbReference type="SMART" id="SM00382">
    <property type="entry name" value="AAA"/>
    <property type="match status" value="1"/>
</dbReference>
<dbReference type="InterPro" id="IPR013563">
    <property type="entry name" value="Oligopep_ABC_C"/>
</dbReference>